<dbReference type="Proteomes" id="UP000054018">
    <property type="component" value="Unassembled WGS sequence"/>
</dbReference>
<protein>
    <submittedName>
        <fullName evidence="1">Uncharacterized protein</fullName>
    </submittedName>
</protein>
<evidence type="ECO:0000313" key="2">
    <source>
        <dbReference type="Proteomes" id="UP000054018"/>
    </source>
</evidence>
<dbReference type="EMBL" id="KN833715">
    <property type="protein sequence ID" value="KIK24585.1"/>
    <property type="molecule type" value="Genomic_DNA"/>
</dbReference>
<feature type="non-terminal residue" evidence="1">
    <location>
        <position position="1"/>
    </location>
</feature>
<evidence type="ECO:0000313" key="1">
    <source>
        <dbReference type="EMBL" id="KIK24585.1"/>
    </source>
</evidence>
<proteinExistence type="predicted"/>
<dbReference type="OrthoDB" id="2623288at2759"/>
<reference evidence="2" key="2">
    <citation type="submission" date="2015-01" db="EMBL/GenBank/DDBJ databases">
        <title>Evolutionary Origins and Diversification of the Mycorrhizal Mutualists.</title>
        <authorList>
            <consortium name="DOE Joint Genome Institute"/>
            <consortium name="Mycorrhizal Genomics Consortium"/>
            <person name="Kohler A."/>
            <person name="Kuo A."/>
            <person name="Nagy L.G."/>
            <person name="Floudas D."/>
            <person name="Copeland A."/>
            <person name="Barry K.W."/>
            <person name="Cichocki N."/>
            <person name="Veneault-Fourrey C."/>
            <person name="LaButti K."/>
            <person name="Lindquist E.A."/>
            <person name="Lipzen A."/>
            <person name="Lundell T."/>
            <person name="Morin E."/>
            <person name="Murat C."/>
            <person name="Riley R."/>
            <person name="Ohm R."/>
            <person name="Sun H."/>
            <person name="Tunlid A."/>
            <person name="Henrissat B."/>
            <person name="Grigoriev I.V."/>
            <person name="Hibbett D.S."/>
            <person name="Martin F."/>
        </authorList>
    </citation>
    <scope>NUCLEOTIDE SEQUENCE [LARGE SCALE GENOMIC DNA]</scope>
    <source>
        <strain evidence="2">441</strain>
    </source>
</reference>
<organism evidence="1 2">
    <name type="scientific">Pisolithus microcarpus 441</name>
    <dbReference type="NCBI Taxonomy" id="765257"/>
    <lineage>
        <taxon>Eukaryota</taxon>
        <taxon>Fungi</taxon>
        <taxon>Dikarya</taxon>
        <taxon>Basidiomycota</taxon>
        <taxon>Agaricomycotina</taxon>
        <taxon>Agaricomycetes</taxon>
        <taxon>Agaricomycetidae</taxon>
        <taxon>Boletales</taxon>
        <taxon>Sclerodermatineae</taxon>
        <taxon>Pisolithaceae</taxon>
        <taxon>Pisolithus</taxon>
    </lineage>
</organism>
<keyword evidence="2" id="KW-1185">Reference proteome</keyword>
<name>A0A0C9YHU6_9AGAM</name>
<gene>
    <name evidence="1" type="ORF">PISMIDRAFT_678195</name>
</gene>
<accession>A0A0C9YHU6</accession>
<dbReference type="HOGENOM" id="CLU_098022_0_0_1"/>
<reference evidence="1 2" key="1">
    <citation type="submission" date="2014-04" db="EMBL/GenBank/DDBJ databases">
        <authorList>
            <consortium name="DOE Joint Genome Institute"/>
            <person name="Kuo A."/>
            <person name="Kohler A."/>
            <person name="Costa M.D."/>
            <person name="Nagy L.G."/>
            <person name="Floudas D."/>
            <person name="Copeland A."/>
            <person name="Barry K.W."/>
            <person name="Cichocki N."/>
            <person name="Veneault-Fourrey C."/>
            <person name="LaButti K."/>
            <person name="Lindquist E.A."/>
            <person name="Lipzen A."/>
            <person name="Lundell T."/>
            <person name="Morin E."/>
            <person name="Murat C."/>
            <person name="Sun H."/>
            <person name="Tunlid A."/>
            <person name="Henrissat B."/>
            <person name="Grigoriev I.V."/>
            <person name="Hibbett D.S."/>
            <person name="Martin F."/>
            <person name="Nordberg H.P."/>
            <person name="Cantor M.N."/>
            <person name="Hua S.X."/>
        </authorList>
    </citation>
    <scope>NUCLEOTIDE SEQUENCE [LARGE SCALE GENOMIC DNA]</scope>
    <source>
        <strain evidence="1 2">441</strain>
    </source>
</reference>
<sequence>MSDQITSLLACVESATLAPIKPGLHSRAACLTEAGSQENAVALRGWRCVGDTISCLQSPMVCISDRGKYFGEPGNDGAAAIGGTLVSVLAKLTGQNRTDVANSLEFASRVAAKEAGPDDHTSQYWEEFKKSLFQIGWLKQKDEWSKDFVDGQTSGSENFSDHVITNVRNDPLYSEAEKSIVIRAMESLRSQVAKRAFFRRFTAGGSKGSYGVNVATVNNGALALRFSVFSFNCNAAVDDYLIFNIKHIKADVQKDNVDVAANQRTIDSLRSKIEAKLDKTAGDYIDGVDI</sequence>
<dbReference type="AlphaFoldDB" id="A0A0C9YHU6"/>